<proteinExistence type="inferred from homology"/>
<comment type="caution">
    <text evidence="6">The sequence shown here is derived from an EMBL/GenBank/DDBJ whole genome shotgun (WGS) entry which is preliminary data.</text>
</comment>
<dbReference type="CDD" id="cd08432">
    <property type="entry name" value="PBP2_GcdR_TrpI_HvrB_AmpR_like"/>
    <property type="match status" value="1"/>
</dbReference>
<dbReference type="PANTHER" id="PTHR30537:SF74">
    <property type="entry name" value="HTH-TYPE TRANSCRIPTIONAL REGULATOR TRPI"/>
    <property type="match status" value="1"/>
</dbReference>
<dbReference type="GO" id="GO:0003700">
    <property type="term" value="F:DNA-binding transcription factor activity"/>
    <property type="evidence" value="ECO:0007669"/>
    <property type="project" value="InterPro"/>
</dbReference>
<dbReference type="InterPro" id="IPR058163">
    <property type="entry name" value="LysR-type_TF_proteobact-type"/>
</dbReference>
<dbReference type="SUPFAM" id="SSF46785">
    <property type="entry name" value="Winged helix' DNA-binding domain"/>
    <property type="match status" value="1"/>
</dbReference>
<dbReference type="PRINTS" id="PR00039">
    <property type="entry name" value="HTHLYSR"/>
</dbReference>
<keyword evidence="2" id="KW-0805">Transcription regulation</keyword>
<gene>
    <name evidence="6" type="ORF">ABS24_01630</name>
</gene>
<name>A0A0R2U2R4_9GAMM</name>
<protein>
    <submittedName>
        <fullName evidence="6">LysR family transcriptional regulator</fullName>
    </submittedName>
</protein>
<comment type="similarity">
    <text evidence="1">Belongs to the LysR transcriptional regulatory family.</text>
</comment>
<evidence type="ECO:0000256" key="4">
    <source>
        <dbReference type="ARBA" id="ARBA00023163"/>
    </source>
</evidence>
<keyword evidence="3" id="KW-0238">DNA-binding</keyword>
<evidence type="ECO:0000256" key="3">
    <source>
        <dbReference type="ARBA" id="ARBA00023125"/>
    </source>
</evidence>
<dbReference type="InterPro" id="IPR000847">
    <property type="entry name" value="LysR_HTH_N"/>
</dbReference>
<sequence>MKKRLPPLNWLRAFEASARHLNFTQAAAELHMTQAAISQQIKGLEAQLGTSLFNRLPRGLKLTDAGQSYIPGVREAIDRLAMITDEVFGKERSRTLTVKVNLVFFNTWLAPRLSSFREQHPEIGLRFTSNIWVGDADKDADVEIRYGKGIWPGYTSNQLTWDELFPVCSPELVGGEVSPEDPPTKPRQLSDHTLLHVIGYEEGWAFWLNQFGYHSVDPSQGIHFDSSITTMEMAALGHGIMLGRTSLATNMVDSGRLVAPFDESIASSENFFLATAVNQHIHPHVEAFRYWLINQAENENEMVALH</sequence>
<dbReference type="EMBL" id="LICA01000216">
    <property type="protein sequence ID" value="KRO93745.1"/>
    <property type="molecule type" value="Genomic_DNA"/>
</dbReference>
<dbReference type="Proteomes" id="UP000051213">
    <property type="component" value="Unassembled WGS sequence"/>
</dbReference>
<organism evidence="6 7">
    <name type="scientific">SAR92 bacterium BACL26 MAG-121220-bin70</name>
    <dbReference type="NCBI Taxonomy" id="1655626"/>
    <lineage>
        <taxon>Bacteria</taxon>
        <taxon>Pseudomonadati</taxon>
        <taxon>Pseudomonadota</taxon>
        <taxon>Gammaproteobacteria</taxon>
        <taxon>Cellvibrionales</taxon>
        <taxon>Porticoccaceae</taxon>
        <taxon>SAR92 clade</taxon>
    </lineage>
</organism>
<dbReference type="FunFam" id="1.10.10.10:FF:000038">
    <property type="entry name" value="Glycine cleavage system transcriptional activator"/>
    <property type="match status" value="1"/>
</dbReference>
<dbReference type="InterPro" id="IPR036388">
    <property type="entry name" value="WH-like_DNA-bd_sf"/>
</dbReference>
<reference evidence="6 7" key="1">
    <citation type="submission" date="2015-10" db="EMBL/GenBank/DDBJ databases">
        <title>Metagenome-Assembled Genomes uncover a global brackish microbiome.</title>
        <authorList>
            <person name="Hugerth L.W."/>
            <person name="Larsson J."/>
            <person name="Alneberg J."/>
            <person name="Lindh M.V."/>
            <person name="Legrand C."/>
            <person name="Pinhassi J."/>
            <person name="Andersson A.F."/>
        </authorList>
    </citation>
    <scope>NUCLEOTIDE SEQUENCE [LARGE SCALE GENOMIC DNA]</scope>
    <source>
        <strain evidence="6">BACL26 MAG-121220-bin70</strain>
    </source>
</reference>
<dbReference type="SUPFAM" id="SSF53850">
    <property type="entry name" value="Periplasmic binding protein-like II"/>
    <property type="match status" value="1"/>
</dbReference>
<feature type="domain" description="HTH lysR-type" evidence="5">
    <location>
        <begin position="6"/>
        <end position="63"/>
    </location>
</feature>
<dbReference type="GO" id="GO:0006351">
    <property type="term" value="P:DNA-templated transcription"/>
    <property type="evidence" value="ECO:0007669"/>
    <property type="project" value="TreeGrafter"/>
</dbReference>
<evidence type="ECO:0000259" key="5">
    <source>
        <dbReference type="PROSITE" id="PS50931"/>
    </source>
</evidence>
<evidence type="ECO:0000313" key="6">
    <source>
        <dbReference type="EMBL" id="KRO93745.1"/>
    </source>
</evidence>
<dbReference type="PANTHER" id="PTHR30537">
    <property type="entry name" value="HTH-TYPE TRANSCRIPTIONAL REGULATOR"/>
    <property type="match status" value="1"/>
</dbReference>
<dbReference type="Pfam" id="PF03466">
    <property type="entry name" value="LysR_substrate"/>
    <property type="match status" value="1"/>
</dbReference>
<accession>A0A0R2U2R4</accession>
<dbReference type="NCBIfam" id="NF008352">
    <property type="entry name" value="PRK11139.1"/>
    <property type="match status" value="1"/>
</dbReference>
<dbReference type="PROSITE" id="PS50931">
    <property type="entry name" value="HTH_LYSR"/>
    <property type="match status" value="1"/>
</dbReference>
<evidence type="ECO:0000313" key="7">
    <source>
        <dbReference type="Proteomes" id="UP000051213"/>
    </source>
</evidence>
<dbReference type="Pfam" id="PF00126">
    <property type="entry name" value="HTH_1"/>
    <property type="match status" value="1"/>
</dbReference>
<dbReference type="InterPro" id="IPR036390">
    <property type="entry name" value="WH_DNA-bd_sf"/>
</dbReference>
<evidence type="ECO:0000256" key="2">
    <source>
        <dbReference type="ARBA" id="ARBA00023015"/>
    </source>
</evidence>
<dbReference type="AlphaFoldDB" id="A0A0R2U2R4"/>
<dbReference type="InterPro" id="IPR005119">
    <property type="entry name" value="LysR_subst-bd"/>
</dbReference>
<dbReference type="Gene3D" id="3.40.190.10">
    <property type="entry name" value="Periplasmic binding protein-like II"/>
    <property type="match status" value="2"/>
</dbReference>
<dbReference type="Gene3D" id="1.10.10.10">
    <property type="entry name" value="Winged helix-like DNA-binding domain superfamily/Winged helix DNA-binding domain"/>
    <property type="match status" value="1"/>
</dbReference>
<dbReference type="GO" id="GO:0043565">
    <property type="term" value="F:sequence-specific DNA binding"/>
    <property type="evidence" value="ECO:0007669"/>
    <property type="project" value="TreeGrafter"/>
</dbReference>
<evidence type="ECO:0000256" key="1">
    <source>
        <dbReference type="ARBA" id="ARBA00009437"/>
    </source>
</evidence>
<keyword evidence="4" id="KW-0804">Transcription</keyword>